<evidence type="ECO:0000313" key="19">
    <source>
        <dbReference type="EMBL" id="KAH6654606.1"/>
    </source>
</evidence>
<evidence type="ECO:0000256" key="2">
    <source>
        <dbReference type="ARBA" id="ARBA00004589"/>
    </source>
</evidence>
<protein>
    <recommendedName>
        <fullName evidence="18">CFEM domain-containing protein</fullName>
    </recommendedName>
</protein>
<evidence type="ECO:0000256" key="12">
    <source>
        <dbReference type="ARBA" id="ARBA00023288"/>
    </source>
</evidence>
<dbReference type="InterPro" id="IPR052337">
    <property type="entry name" value="SAT4-like"/>
</dbReference>
<keyword evidence="11 14" id="KW-1015">Disulfide bond</keyword>
<name>A0A9P8ZZ22_9PEZI</name>
<dbReference type="InterPro" id="IPR008427">
    <property type="entry name" value="Extracellular_membr_CFEM_dom"/>
</dbReference>
<evidence type="ECO:0000256" key="9">
    <source>
        <dbReference type="ARBA" id="ARBA00022989"/>
    </source>
</evidence>
<comment type="caution">
    <text evidence="19">The sequence shown here is derived from an EMBL/GenBank/DDBJ whole genome shotgun (WGS) entry which is preliminary data.</text>
</comment>
<evidence type="ECO:0000256" key="8">
    <source>
        <dbReference type="ARBA" id="ARBA00022729"/>
    </source>
</evidence>
<feature type="transmembrane region" description="Helical" evidence="16">
    <location>
        <begin position="332"/>
        <end position="351"/>
    </location>
</feature>
<keyword evidence="6" id="KW-0336">GPI-anchor</keyword>
<evidence type="ECO:0000256" key="3">
    <source>
        <dbReference type="ARBA" id="ARBA00004613"/>
    </source>
</evidence>
<evidence type="ECO:0000256" key="14">
    <source>
        <dbReference type="PROSITE-ProRule" id="PRU01356"/>
    </source>
</evidence>
<accession>A0A9P8ZZ22</accession>
<feature type="transmembrane region" description="Helical" evidence="16">
    <location>
        <begin position="100"/>
        <end position="121"/>
    </location>
</feature>
<evidence type="ECO:0000256" key="6">
    <source>
        <dbReference type="ARBA" id="ARBA00022622"/>
    </source>
</evidence>
<dbReference type="AlphaFoldDB" id="A0A9P8ZZ22"/>
<feature type="chain" id="PRO_5040485125" description="CFEM domain-containing protein" evidence="17">
    <location>
        <begin position="20"/>
        <end position="429"/>
    </location>
</feature>
<comment type="caution">
    <text evidence="14">Lacks conserved residue(s) required for the propagation of feature annotation.</text>
</comment>
<dbReference type="GO" id="GO:0005576">
    <property type="term" value="C:extracellular region"/>
    <property type="evidence" value="ECO:0007669"/>
    <property type="project" value="UniProtKB-SubCell"/>
</dbReference>
<dbReference type="Pfam" id="PF05730">
    <property type="entry name" value="CFEM"/>
    <property type="match status" value="1"/>
</dbReference>
<feature type="region of interest" description="Disordered" evidence="15">
    <location>
        <begin position="370"/>
        <end position="429"/>
    </location>
</feature>
<keyword evidence="20" id="KW-1185">Reference proteome</keyword>
<evidence type="ECO:0000256" key="4">
    <source>
        <dbReference type="ARBA" id="ARBA00010031"/>
    </source>
</evidence>
<proteinExistence type="inferred from homology"/>
<comment type="subcellular location">
    <subcellularLocation>
        <location evidence="2">Membrane</location>
        <topology evidence="2">Lipid-anchor</topology>
        <topology evidence="2">GPI-anchor</topology>
    </subcellularLocation>
    <subcellularLocation>
        <location evidence="1">Membrane</location>
        <topology evidence="1">Multi-pass membrane protein</topology>
    </subcellularLocation>
    <subcellularLocation>
        <location evidence="3">Secreted</location>
    </subcellularLocation>
</comment>
<dbReference type="Proteomes" id="UP000758603">
    <property type="component" value="Unassembled WGS sequence"/>
</dbReference>
<keyword evidence="10 16" id="KW-0472">Membrane</keyword>
<evidence type="ECO:0000256" key="17">
    <source>
        <dbReference type="SAM" id="SignalP"/>
    </source>
</evidence>
<keyword evidence="9 16" id="KW-1133">Transmembrane helix</keyword>
<evidence type="ECO:0000313" key="20">
    <source>
        <dbReference type="Proteomes" id="UP000758603"/>
    </source>
</evidence>
<evidence type="ECO:0000256" key="7">
    <source>
        <dbReference type="ARBA" id="ARBA00022692"/>
    </source>
</evidence>
<dbReference type="EMBL" id="JAGPXC010000004">
    <property type="protein sequence ID" value="KAH6654606.1"/>
    <property type="molecule type" value="Genomic_DNA"/>
</dbReference>
<dbReference type="GO" id="GO:0098552">
    <property type="term" value="C:side of membrane"/>
    <property type="evidence" value="ECO:0007669"/>
    <property type="project" value="UniProtKB-KW"/>
</dbReference>
<dbReference type="PROSITE" id="PS52012">
    <property type="entry name" value="CFEM"/>
    <property type="match status" value="1"/>
</dbReference>
<feature type="transmembrane region" description="Helical" evidence="16">
    <location>
        <begin position="182"/>
        <end position="200"/>
    </location>
</feature>
<evidence type="ECO:0000256" key="15">
    <source>
        <dbReference type="SAM" id="MobiDB-lite"/>
    </source>
</evidence>
<organism evidence="19 20">
    <name type="scientific">Truncatella angustata</name>
    <dbReference type="NCBI Taxonomy" id="152316"/>
    <lineage>
        <taxon>Eukaryota</taxon>
        <taxon>Fungi</taxon>
        <taxon>Dikarya</taxon>
        <taxon>Ascomycota</taxon>
        <taxon>Pezizomycotina</taxon>
        <taxon>Sordariomycetes</taxon>
        <taxon>Xylariomycetidae</taxon>
        <taxon>Amphisphaeriales</taxon>
        <taxon>Sporocadaceae</taxon>
        <taxon>Truncatella</taxon>
    </lineage>
</organism>
<comment type="similarity">
    <text evidence="4">Belongs to the RBT5 family.</text>
</comment>
<keyword evidence="7 16" id="KW-0812">Transmembrane</keyword>
<feature type="signal peptide" evidence="17">
    <location>
        <begin position="1"/>
        <end position="19"/>
    </location>
</feature>
<dbReference type="RefSeq" id="XP_045958876.1">
    <property type="nucleotide sequence ID" value="XM_046105680.1"/>
</dbReference>
<dbReference type="GeneID" id="70134571"/>
<dbReference type="OrthoDB" id="2496787at2759"/>
<feature type="transmembrane region" description="Helical" evidence="16">
    <location>
        <begin position="292"/>
        <end position="312"/>
    </location>
</feature>
<evidence type="ECO:0000256" key="10">
    <source>
        <dbReference type="ARBA" id="ARBA00023136"/>
    </source>
</evidence>
<feature type="transmembrane region" description="Helical" evidence="16">
    <location>
        <begin position="257"/>
        <end position="280"/>
    </location>
</feature>
<keyword evidence="12" id="KW-0449">Lipoprotein</keyword>
<feature type="domain" description="CFEM" evidence="18">
    <location>
        <begin position="7"/>
        <end position="117"/>
    </location>
</feature>
<feature type="compositionally biased region" description="Polar residues" evidence="15">
    <location>
        <begin position="388"/>
        <end position="397"/>
    </location>
</feature>
<feature type="disulfide bond" evidence="14">
    <location>
        <begin position="57"/>
        <end position="90"/>
    </location>
</feature>
<keyword evidence="6" id="KW-0325">Glycoprotein</keyword>
<feature type="compositionally biased region" description="Basic and acidic residues" evidence="15">
    <location>
        <begin position="405"/>
        <end position="419"/>
    </location>
</feature>
<dbReference type="InterPro" id="IPR049326">
    <property type="entry name" value="Rhodopsin_dom_fungi"/>
</dbReference>
<evidence type="ECO:0000256" key="11">
    <source>
        <dbReference type="ARBA" id="ARBA00023157"/>
    </source>
</evidence>
<feature type="transmembrane region" description="Helical" evidence="16">
    <location>
        <begin position="133"/>
        <end position="154"/>
    </location>
</feature>
<keyword evidence="5" id="KW-0964">Secreted</keyword>
<gene>
    <name evidence="19" type="ORF">BKA67DRAFT_636834</name>
</gene>
<feature type="transmembrane region" description="Helical" evidence="16">
    <location>
        <begin position="212"/>
        <end position="232"/>
    </location>
</feature>
<dbReference type="PANTHER" id="PTHR33048">
    <property type="entry name" value="PTH11-LIKE INTEGRAL MEMBRANE PROTEIN (AFU_ORTHOLOGUE AFUA_5G11245)"/>
    <property type="match status" value="1"/>
</dbReference>
<dbReference type="Pfam" id="PF20684">
    <property type="entry name" value="Fung_rhodopsin"/>
    <property type="match status" value="1"/>
</dbReference>
<sequence>MRLSTWAVLLSYGIVAVLAASSSGSSSSSTIAPACGLKCITVEALQSTCGLNTTCICTNEDLKAKIETCSLANCTIREALQTKEYSYSTCGIKGEDRRPLVWHLGIAFMLTGLAAFGLRCLERLRSHTWGWDDWAITVVSAILIPMGSLCIPLSESGLGLDMWTVSPNNINQVLYYFYWEEVLYAFALGLNKISILLFYLRVFPQQHFRVMAFVMIGLEVGFALGFGLAVIFQCGPLDGAWRSWDGEYQAKCVNVNYLGWSGAGVNIFLDIATLMLPLHALSKLTMSLRKKIQILAMFAVGFFVTLVSILRLRAMIQFGSTKNVTQDYVEVGYWSTIEISIGIVCACMPAIRALLSHILPVVFGGSSTGGSGAPTQPYPFKSEKSRQTGKASNSAGTSDIGANKRKVESGKPGEPERRRAGCAGEKAGP</sequence>
<dbReference type="PANTHER" id="PTHR33048:SF160">
    <property type="entry name" value="SAT4 FAMILY MEMBRANE PROTEIN"/>
    <property type="match status" value="1"/>
</dbReference>
<evidence type="ECO:0000259" key="18">
    <source>
        <dbReference type="PROSITE" id="PS52012"/>
    </source>
</evidence>
<evidence type="ECO:0000256" key="1">
    <source>
        <dbReference type="ARBA" id="ARBA00004141"/>
    </source>
</evidence>
<reference evidence="19" key="1">
    <citation type="journal article" date="2021" name="Nat. Commun.">
        <title>Genetic determinants of endophytism in the Arabidopsis root mycobiome.</title>
        <authorList>
            <person name="Mesny F."/>
            <person name="Miyauchi S."/>
            <person name="Thiergart T."/>
            <person name="Pickel B."/>
            <person name="Atanasova L."/>
            <person name="Karlsson M."/>
            <person name="Huettel B."/>
            <person name="Barry K.W."/>
            <person name="Haridas S."/>
            <person name="Chen C."/>
            <person name="Bauer D."/>
            <person name="Andreopoulos W."/>
            <person name="Pangilinan J."/>
            <person name="LaButti K."/>
            <person name="Riley R."/>
            <person name="Lipzen A."/>
            <person name="Clum A."/>
            <person name="Drula E."/>
            <person name="Henrissat B."/>
            <person name="Kohler A."/>
            <person name="Grigoriev I.V."/>
            <person name="Martin F.M."/>
            <person name="Hacquard S."/>
        </authorList>
    </citation>
    <scope>NUCLEOTIDE SEQUENCE</scope>
    <source>
        <strain evidence="19">MPI-SDFR-AT-0073</strain>
    </source>
</reference>
<keyword evidence="8 17" id="KW-0732">Signal</keyword>
<evidence type="ECO:0000256" key="5">
    <source>
        <dbReference type="ARBA" id="ARBA00022525"/>
    </source>
</evidence>
<evidence type="ECO:0000256" key="13">
    <source>
        <dbReference type="ARBA" id="ARBA00038359"/>
    </source>
</evidence>
<comment type="similarity">
    <text evidence="13">Belongs to the SAT4 family.</text>
</comment>
<evidence type="ECO:0000256" key="16">
    <source>
        <dbReference type="SAM" id="Phobius"/>
    </source>
</evidence>